<keyword evidence="1" id="KW-0418">Kinase</keyword>
<keyword evidence="2" id="KW-1185">Reference proteome</keyword>
<evidence type="ECO:0000313" key="2">
    <source>
        <dbReference type="Proteomes" id="UP000829398"/>
    </source>
</evidence>
<accession>A0ACB8JB45</accession>
<reference evidence="2" key="1">
    <citation type="journal article" date="2023" name="Hortic. Res.">
        <title>A chromosome-level phased genome enabling allele-level studies in sweet orange: a case study on citrus Huanglongbing tolerance.</title>
        <authorList>
            <person name="Wu B."/>
            <person name="Yu Q."/>
            <person name="Deng Z."/>
            <person name="Duan Y."/>
            <person name="Luo F."/>
            <person name="Gmitter F. Jr."/>
        </authorList>
    </citation>
    <scope>NUCLEOTIDE SEQUENCE [LARGE SCALE GENOMIC DNA]</scope>
    <source>
        <strain evidence="2">cv. Valencia</strain>
    </source>
</reference>
<evidence type="ECO:0000313" key="1">
    <source>
        <dbReference type="EMBL" id="KAH9715017.1"/>
    </source>
</evidence>
<dbReference type="EMBL" id="CM039176">
    <property type="protein sequence ID" value="KAH9715017.1"/>
    <property type="molecule type" value="Genomic_DNA"/>
</dbReference>
<protein>
    <submittedName>
        <fullName evidence="1">Protein kinase domain-containing protein</fullName>
    </submittedName>
</protein>
<name>A0ACB8JB45_CITSI</name>
<organism evidence="1 2">
    <name type="scientific">Citrus sinensis</name>
    <name type="common">Sweet orange</name>
    <name type="synonym">Citrus aurantium var. sinensis</name>
    <dbReference type="NCBI Taxonomy" id="2711"/>
    <lineage>
        <taxon>Eukaryota</taxon>
        <taxon>Viridiplantae</taxon>
        <taxon>Streptophyta</taxon>
        <taxon>Embryophyta</taxon>
        <taxon>Tracheophyta</taxon>
        <taxon>Spermatophyta</taxon>
        <taxon>Magnoliopsida</taxon>
        <taxon>eudicotyledons</taxon>
        <taxon>Gunneridae</taxon>
        <taxon>Pentapetalae</taxon>
        <taxon>rosids</taxon>
        <taxon>malvids</taxon>
        <taxon>Sapindales</taxon>
        <taxon>Rutaceae</taxon>
        <taxon>Aurantioideae</taxon>
        <taxon>Citrus</taxon>
    </lineage>
</organism>
<sequence length="1184" mass="134260">MPGVTVTGDTNSTATSTGIGAGEFLPSGSGNLNGSESFPMQLSGHKLNGKNYLEWAQSIKLVVDGKGRLGYITGETKEPEKTDPTWKTWKSENSLVMSWLINSMEVSIGRTYLFLPTAKDVWDAVRETYSDLKNSSQIFELKTRLWQTRQGDRAVSEYYNEMKALWQELDLCYEDDWACMTDSVRYLKRIEDDRVYEFLAGLNKSLDEVRGRILGRIPLPSIREVFSEVRREEGRRKVMLGEKTASVPEVSALMTGTNHHNSPYQAWQNKKGEKVWCDHCHKPRHTRETCWDLHGKPPNWKPRNFSQSNRDSKAFHSATEENGNTATTATTPSFSKEQLEQLYKLFQSTQVTNPVSSSCSLAQKGTYQSAVFNVSTIPLCPWIIDSGATDHMTGCSKLFSFYSPCAGNQKIKIADGSLSAIAGKGSIVISNTLVLHDVLHVLNLSCNLLSELDTGRMIGNAREYGGLYYFDDGNSMCQQQKISNLGACFSSTDDKIMLWHRRDKLDPRAVKCVFLGYSPTQKGYKCFDPNKQKYFVTMDVTFFESQSFFNPPLQGGKGNEDSVFELDMNTNGEANIETEIFNPNTLNKEDMRITLVPEHKTDTTIIDETRFNDERLFGKTYTREKRIQSKKDAAILPQRHESDPIPDPKNIDSENPGTISKFIEYESLSIPQVHSDPLDLPIALRKGIRSCTQHPLSNFVSYKNLSSSYHTFVSQLSSVDIPKSIQEALKVPEWKKAVHEEMEALEKNRTWEMVYLPEGKLIVGCKWIFTVKYNSDGSLERYKARLVAKGFTQTYGVDYQETFAPVAKLNTIRILLFVAVNLEWPLFQLDVKNVFLNGELEEEVYMGAPPGFEDKFGGKVCKLKKSLYGLKQSPRAWFERFIRFVRKEGYSQGQSDHTMFVKHTDGGKMVVLIVYVDDIILTGSDDDEMSRLKKHLASEFEIKDLGPLHYFLGMEVARSRMGISVSQRKYVLDLLEETGMSGCRPSDTPVDPNQKLGEVSDGVPVDKGRYQCLVGKLIYLSHIRPDIAFVVSAVSQYMHSPYVEHLEAVHKILRYLKSTPGRGLLFKKSDQRSVEVFTDADWAGSISDRRSTSGYCTFLWGNLITWRSKKQNVVARSSTEAEFRAMANGVCEVLWIKRVLGELKLDIEAPMRLFYDNKSAISIANNPVQHDRTKHIEIDRHFIK</sequence>
<gene>
    <name evidence="1" type="ORF">KPL71_020879</name>
</gene>
<dbReference type="Proteomes" id="UP000829398">
    <property type="component" value="Chromosome 7"/>
</dbReference>
<keyword evidence="1" id="KW-0808">Transferase</keyword>
<proteinExistence type="predicted"/>
<comment type="caution">
    <text evidence="1">The sequence shown here is derived from an EMBL/GenBank/DDBJ whole genome shotgun (WGS) entry which is preliminary data.</text>
</comment>